<dbReference type="AlphaFoldDB" id="A0AAD3R9P8"/>
<keyword evidence="3" id="KW-1185">Reference proteome</keyword>
<accession>A0AAD3R9P8</accession>
<evidence type="ECO:0000313" key="3">
    <source>
        <dbReference type="Proteomes" id="UP001279410"/>
    </source>
</evidence>
<organism evidence="2 3">
    <name type="scientific">Lates japonicus</name>
    <name type="common">Japanese lates</name>
    <dbReference type="NCBI Taxonomy" id="270547"/>
    <lineage>
        <taxon>Eukaryota</taxon>
        <taxon>Metazoa</taxon>
        <taxon>Chordata</taxon>
        <taxon>Craniata</taxon>
        <taxon>Vertebrata</taxon>
        <taxon>Euteleostomi</taxon>
        <taxon>Actinopterygii</taxon>
        <taxon>Neopterygii</taxon>
        <taxon>Teleostei</taxon>
        <taxon>Neoteleostei</taxon>
        <taxon>Acanthomorphata</taxon>
        <taxon>Carangaria</taxon>
        <taxon>Carangaria incertae sedis</taxon>
        <taxon>Centropomidae</taxon>
        <taxon>Lates</taxon>
    </lineage>
</organism>
<protein>
    <submittedName>
        <fullName evidence="2">Alpha-internexin-like protein</fullName>
    </submittedName>
</protein>
<proteinExistence type="predicted"/>
<reference evidence="2" key="1">
    <citation type="submission" date="2022-08" db="EMBL/GenBank/DDBJ databases">
        <title>Genome sequencing of akame (Lates japonicus).</title>
        <authorList>
            <person name="Hashiguchi Y."/>
            <person name="Takahashi H."/>
        </authorList>
    </citation>
    <scope>NUCLEOTIDE SEQUENCE</scope>
    <source>
        <strain evidence="2">Kochi</strain>
    </source>
</reference>
<dbReference type="Proteomes" id="UP001279410">
    <property type="component" value="Unassembled WGS sequence"/>
</dbReference>
<sequence length="125" mass="13577">MPETISKISSCSGSVRGLKLIPWDNRSAAASDNAAGEETRIGTGITYPSPSISAGVGQGYNYQSRIYTSSGKSTKKEGKDEDQQQQQSKSGAKVSQREVYEETVVTTKKMEKQQDPNDIPTNQKN</sequence>
<evidence type="ECO:0000313" key="2">
    <source>
        <dbReference type="EMBL" id="GLD60948.1"/>
    </source>
</evidence>
<name>A0AAD3R9P8_LATJO</name>
<gene>
    <name evidence="2" type="ORF">AKAME5_001280700</name>
</gene>
<evidence type="ECO:0000256" key="1">
    <source>
        <dbReference type="SAM" id="MobiDB-lite"/>
    </source>
</evidence>
<dbReference type="EMBL" id="BRZM01000043">
    <property type="protein sequence ID" value="GLD60948.1"/>
    <property type="molecule type" value="Genomic_DNA"/>
</dbReference>
<feature type="region of interest" description="Disordered" evidence="1">
    <location>
        <begin position="28"/>
        <end position="125"/>
    </location>
</feature>
<comment type="caution">
    <text evidence="2">The sequence shown here is derived from an EMBL/GenBank/DDBJ whole genome shotgun (WGS) entry which is preliminary data.</text>
</comment>